<evidence type="ECO:0000313" key="6">
    <source>
        <dbReference type="EMBL" id="MFC5058095.1"/>
    </source>
</evidence>
<dbReference type="Pfam" id="PF00331">
    <property type="entry name" value="Glyco_hydro_10"/>
    <property type="match status" value="1"/>
</dbReference>
<evidence type="ECO:0000313" key="7">
    <source>
        <dbReference type="Proteomes" id="UP001595833"/>
    </source>
</evidence>
<sequence length="222" mass="23525">MAVEDDGADCPVSLPGSTASNSRLPDPFTRINGQRITSKSDWRCRRAEIRELAERYVYGDKPAKPSSVTGTVTSSGITVWGVRDTDSWRASGTPLLFDGSGNKKAAYNATLDALNEGSPSTTPTTPTTPTDPGGGCTAAYSEGQKWNDRFNGQVTVSGTDNRVVTVTLTSPQKVVATWNTSATWDSSGNVMTARPNGNGNAFGFTVQHGGNWNWPSPTCRAG</sequence>
<dbReference type="Gene3D" id="3.40.50.1820">
    <property type="entry name" value="alpha/beta hydrolase"/>
    <property type="match status" value="1"/>
</dbReference>
<dbReference type="EMBL" id="JBHSJB010000030">
    <property type="protein sequence ID" value="MFC5058095.1"/>
    <property type="molecule type" value="Genomic_DNA"/>
</dbReference>
<keyword evidence="7" id="KW-1185">Reference proteome</keyword>
<dbReference type="SMART" id="SM00637">
    <property type="entry name" value="CBD_II"/>
    <property type="match status" value="1"/>
</dbReference>
<feature type="domain" description="CBM2" evidence="5">
    <location>
        <begin position="129"/>
        <end position="222"/>
    </location>
</feature>
<dbReference type="InterPro" id="IPR001919">
    <property type="entry name" value="CBD2"/>
</dbReference>
<feature type="region of interest" description="Disordered" evidence="4">
    <location>
        <begin position="1"/>
        <end position="26"/>
    </location>
</feature>
<comment type="caution">
    <text evidence="6">The sequence shown here is derived from an EMBL/GenBank/DDBJ whole genome shotgun (WGS) entry which is preliminary data.</text>
</comment>
<dbReference type="InterPro" id="IPR008965">
    <property type="entry name" value="CBM2/CBM3_carb-bd_dom_sf"/>
</dbReference>
<organism evidence="6 7">
    <name type="scientific">Saccharothrix xinjiangensis</name>
    <dbReference type="NCBI Taxonomy" id="204798"/>
    <lineage>
        <taxon>Bacteria</taxon>
        <taxon>Bacillati</taxon>
        <taxon>Actinomycetota</taxon>
        <taxon>Actinomycetes</taxon>
        <taxon>Pseudonocardiales</taxon>
        <taxon>Pseudonocardiaceae</taxon>
        <taxon>Saccharothrix</taxon>
    </lineage>
</organism>
<dbReference type="InterPro" id="IPR017853">
    <property type="entry name" value="GH"/>
</dbReference>
<gene>
    <name evidence="6" type="ORF">ACFPFM_30665</name>
</gene>
<feature type="compositionally biased region" description="Low complexity" evidence="4">
    <location>
        <begin position="117"/>
        <end position="131"/>
    </location>
</feature>
<keyword evidence="2" id="KW-0119">Carbohydrate metabolism</keyword>
<dbReference type="RefSeq" id="WP_344037547.1">
    <property type="nucleotide sequence ID" value="NZ_BAAAKE010000007.1"/>
</dbReference>
<keyword evidence="3" id="KW-0624">Polysaccharide degradation</keyword>
<proteinExistence type="predicted"/>
<dbReference type="Gene3D" id="2.60.40.290">
    <property type="match status" value="1"/>
</dbReference>
<dbReference type="InterPro" id="IPR029058">
    <property type="entry name" value="AB_hydrolase_fold"/>
</dbReference>
<accession>A0ABV9Y612</accession>
<protein>
    <submittedName>
        <fullName evidence="6">Endo-1,4-beta-xylanase</fullName>
    </submittedName>
</protein>
<dbReference type="SUPFAM" id="SSF51445">
    <property type="entry name" value="(Trans)glycosidases"/>
    <property type="match status" value="1"/>
</dbReference>
<dbReference type="PROSITE" id="PS51173">
    <property type="entry name" value="CBM2"/>
    <property type="match status" value="1"/>
</dbReference>
<evidence type="ECO:0000256" key="3">
    <source>
        <dbReference type="ARBA" id="ARBA00023326"/>
    </source>
</evidence>
<evidence type="ECO:0000256" key="4">
    <source>
        <dbReference type="SAM" id="MobiDB-lite"/>
    </source>
</evidence>
<evidence type="ECO:0000256" key="2">
    <source>
        <dbReference type="ARBA" id="ARBA00023277"/>
    </source>
</evidence>
<name>A0ABV9Y612_9PSEU</name>
<dbReference type="Proteomes" id="UP001595833">
    <property type="component" value="Unassembled WGS sequence"/>
</dbReference>
<keyword evidence="1" id="KW-0378">Hydrolase</keyword>
<evidence type="ECO:0000256" key="1">
    <source>
        <dbReference type="ARBA" id="ARBA00022801"/>
    </source>
</evidence>
<reference evidence="7" key="1">
    <citation type="journal article" date="2019" name="Int. J. Syst. Evol. Microbiol.">
        <title>The Global Catalogue of Microorganisms (GCM) 10K type strain sequencing project: providing services to taxonomists for standard genome sequencing and annotation.</title>
        <authorList>
            <consortium name="The Broad Institute Genomics Platform"/>
            <consortium name="The Broad Institute Genome Sequencing Center for Infectious Disease"/>
            <person name="Wu L."/>
            <person name="Ma J."/>
        </authorList>
    </citation>
    <scope>NUCLEOTIDE SEQUENCE [LARGE SCALE GENOMIC DNA]</scope>
    <source>
        <strain evidence="7">KCTC 12848</strain>
    </source>
</reference>
<dbReference type="InterPro" id="IPR001000">
    <property type="entry name" value="GH10_dom"/>
</dbReference>
<evidence type="ECO:0000259" key="5">
    <source>
        <dbReference type="PROSITE" id="PS51173"/>
    </source>
</evidence>
<feature type="region of interest" description="Disordered" evidence="4">
    <location>
        <begin position="114"/>
        <end position="133"/>
    </location>
</feature>
<dbReference type="InterPro" id="IPR012291">
    <property type="entry name" value="CBM2_carb-bd_dom_sf"/>
</dbReference>
<dbReference type="SUPFAM" id="SSF49384">
    <property type="entry name" value="Carbohydrate-binding domain"/>
    <property type="match status" value="1"/>
</dbReference>